<evidence type="ECO:0000313" key="2">
    <source>
        <dbReference type="EMBL" id="SHF23614.1"/>
    </source>
</evidence>
<sequence length="61" mass="6542">MSLEWLGALAATCTTLAFVPQAVKTIRSRDTQAPSRLVWNGPPDDVSLGGCKNNSSPRLWG</sequence>
<dbReference type="EMBL" id="FQUK01000044">
    <property type="protein sequence ID" value="SHF23614.1"/>
    <property type="molecule type" value="Genomic_DNA"/>
</dbReference>
<keyword evidence="3" id="KW-1185">Reference proteome</keyword>
<protein>
    <submittedName>
        <fullName evidence="2">PQ loop repeat-containing protein</fullName>
    </submittedName>
</protein>
<dbReference type="AlphaFoldDB" id="A0A1M5A075"/>
<proteinExistence type="predicted"/>
<name>A0A1M5A075_9GAMM</name>
<feature type="compositionally biased region" description="Polar residues" evidence="1">
    <location>
        <begin position="52"/>
        <end position="61"/>
    </location>
</feature>
<accession>A0A1M5A075</accession>
<dbReference type="OrthoDB" id="122062at2"/>
<dbReference type="RefSeq" id="WP_072756487.1">
    <property type="nucleotide sequence ID" value="NZ_FQUK01000044.1"/>
</dbReference>
<feature type="region of interest" description="Disordered" evidence="1">
    <location>
        <begin position="32"/>
        <end position="61"/>
    </location>
</feature>
<gene>
    <name evidence="2" type="ORF">SAMN02745204_02081</name>
</gene>
<organism evidence="2 3">
    <name type="scientific">Thermomonas hydrothermalis</name>
    <dbReference type="NCBI Taxonomy" id="213588"/>
    <lineage>
        <taxon>Bacteria</taxon>
        <taxon>Pseudomonadati</taxon>
        <taxon>Pseudomonadota</taxon>
        <taxon>Gammaproteobacteria</taxon>
        <taxon>Lysobacterales</taxon>
        <taxon>Lysobacteraceae</taxon>
        <taxon>Thermomonas</taxon>
    </lineage>
</organism>
<reference evidence="3" key="1">
    <citation type="submission" date="2016-11" db="EMBL/GenBank/DDBJ databases">
        <authorList>
            <person name="Varghese N."/>
            <person name="Submissions S."/>
        </authorList>
    </citation>
    <scope>NUCLEOTIDE SEQUENCE [LARGE SCALE GENOMIC DNA]</scope>
    <source>
        <strain evidence="3">DSM 14834</strain>
    </source>
</reference>
<dbReference type="Proteomes" id="UP000242857">
    <property type="component" value="Unassembled WGS sequence"/>
</dbReference>
<evidence type="ECO:0000256" key="1">
    <source>
        <dbReference type="SAM" id="MobiDB-lite"/>
    </source>
</evidence>
<evidence type="ECO:0000313" key="3">
    <source>
        <dbReference type="Proteomes" id="UP000242857"/>
    </source>
</evidence>
<dbReference type="STRING" id="213588.SAMN02745204_02081"/>